<dbReference type="Proteomes" id="UP000290637">
    <property type="component" value="Chromosome"/>
</dbReference>
<dbReference type="AlphaFoldDB" id="A0A4P6KTU2"/>
<dbReference type="KEGG" id="plue:EWM63_03810"/>
<dbReference type="PANTHER" id="PTHR30486:SF15">
    <property type="entry name" value="TYPE II_IV SECRETION SYSTEM ATPASE"/>
    <property type="match status" value="1"/>
</dbReference>
<dbReference type="InterPro" id="IPR027417">
    <property type="entry name" value="P-loop_NTPase"/>
</dbReference>
<reference evidence="4 5" key="1">
    <citation type="submission" date="2019-02" db="EMBL/GenBank/DDBJ databases">
        <title>Draft Genome Sequences of Six Type Strains of the Genus Massilia.</title>
        <authorList>
            <person name="Miess H."/>
            <person name="Frediansyhah A."/>
            <person name="Gross H."/>
        </authorList>
    </citation>
    <scope>NUCLEOTIDE SEQUENCE [LARGE SCALE GENOMIC DNA]</scope>
    <source>
        <strain evidence="4 5">DSM 17473</strain>
    </source>
</reference>
<dbReference type="InterPro" id="IPR001482">
    <property type="entry name" value="T2SS/T4SS_dom"/>
</dbReference>
<dbReference type="PANTHER" id="PTHR30486">
    <property type="entry name" value="TWITCHING MOTILITY PROTEIN PILT"/>
    <property type="match status" value="1"/>
</dbReference>
<dbReference type="Gene3D" id="3.40.50.300">
    <property type="entry name" value="P-loop containing nucleotide triphosphate hydrolases"/>
    <property type="match status" value="1"/>
</dbReference>
<dbReference type="Pfam" id="PF00437">
    <property type="entry name" value="T2SSE"/>
    <property type="match status" value="1"/>
</dbReference>
<evidence type="ECO:0000313" key="5">
    <source>
        <dbReference type="Proteomes" id="UP000290637"/>
    </source>
</evidence>
<organism evidence="4 5">
    <name type="scientific">Pseudoduganella lutea</name>
    <dbReference type="NCBI Taxonomy" id="321985"/>
    <lineage>
        <taxon>Bacteria</taxon>
        <taxon>Pseudomonadati</taxon>
        <taxon>Pseudomonadota</taxon>
        <taxon>Betaproteobacteria</taxon>
        <taxon>Burkholderiales</taxon>
        <taxon>Oxalobacteraceae</taxon>
        <taxon>Telluria group</taxon>
        <taxon>Pseudoduganella</taxon>
    </lineage>
</organism>
<dbReference type="RefSeq" id="WP_130185353.1">
    <property type="nucleotide sequence ID" value="NZ_CP035913.1"/>
</dbReference>
<name>A0A4P6KTU2_9BURK</name>
<gene>
    <name evidence="4" type="ORF">EWM63_03810</name>
</gene>
<dbReference type="GO" id="GO:0016887">
    <property type="term" value="F:ATP hydrolysis activity"/>
    <property type="evidence" value="ECO:0007669"/>
    <property type="project" value="InterPro"/>
</dbReference>
<protein>
    <submittedName>
        <fullName evidence="4">CpaF family protein</fullName>
    </submittedName>
</protein>
<feature type="domain" description="Bacterial type II secretion system protein E" evidence="3">
    <location>
        <begin position="96"/>
        <end position="375"/>
    </location>
</feature>
<accession>A0A4P6KTU2</accession>
<dbReference type="CDD" id="cd01130">
    <property type="entry name" value="VirB11-like_ATPase"/>
    <property type="match status" value="1"/>
</dbReference>
<sequence length="452" mass="49851">MNMPSSSLRERLGNGAPRPTAQRGAIDNRAYHQLKSRIHEALLDRIDLESMQRLSQDQIRQELRILVERLLEEEMVVINDAERKTLTRDIQNEMLGFGPLEPLLEDPTVSDILVNTHKQVYVERRGRLELTDVTFTDDAHLMKIIDKIVSRVGRRIDESSPMVDARLPDGSRVNAIIPPLAIDGPVMSIRRFSADPLRLADLVSYGSMTADMAEVLQGLGKAKVNILISGGTGSGKTTMLNVISGFISQNERIVTVEDAAELQLQQPHVVRLETRPANIEGKGEVTQRALVRNALRMRPDRIILGEVRGAEALDMLGAMNTGHEGSMATIHANTPRDALTRLENMVSMAAATLPAKAMRQQISSAVGVVVQVSRLTDGKRKVLSISEVTGMEGDVITMQEIFSFKQTGVTDDGAVQGHFTASGVRPRFSERLRTFGVTLSPAVFEPRMEIAR</sequence>
<feature type="region of interest" description="Disordered" evidence="2">
    <location>
        <begin position="1"/>
        <end position="28"/>
    </location>
</feature>
<comment type="similarity">
    <text evidence="1">Belongs to the GSP E family.</text>
</comment>
<dbReference type="InterPro" id="IPR050921">
    <property type="entry name" value="T4SS_GSP_E_ATPase"/>
</dbReference>
<evidence type="ECO:0000259" key="3">
    <source>
        <dbReference type="Pfam" id="PF00437"/>
    </source>
</evidence>
<proteinExistence type="inferred from homology"/>
<evidence type="ECO:0000256" key="2">
    <source>
        <dbReference type="SAM" id="MobiDB-lite"/>
    </source>
</evidence>
<dbReference type="OrthoDB" id="9810761at2"/>
<dbReference type="EMBL" id="CP035913">
    <property type="protein sequence ID" value="QBE62216.1"/>
    <property type="molecule type" value="Genomic_DNA"/>
</dbReference>
<keyword evidence="5" id="KW-1185">Reference proteome</keyword>
<evidence type="ECO:0000313" key="4">
    <source>
        <dbReference type="EMBL" id="QBE62216.1"/>
    </source>
</evidence>
<evidence type="ECO:0000256" key="1">
    <source>
        <dbReference type="ARBA" id="ARBA00006611"/>
    </source>
</evidence>
<dbReference type="Gene3D" id="3.30.450.380">
    <property type="match status" value="1"/>
</dbReference>
<dbReference type="SUPFAM" id="SSF52540">
    <property type="entry name" value="P-loop containing nucleoside triphosphate hydrolases"/>
    <property type="match status" value="1"/>
</dbReference>